<dbReference type="EMBL" id="JAMKFB020000016">
    <property type="protein sequence ID" value="KAL0173111.1"/>
    <property type="molecule type" value="Genomic_DNA"/>
</dbReference>
<evidence type="ECO:0000256" key="1">
    <source>
        <dbReference type="SAM" id="MobiDB-lite"/>
    </source>
</evidence>
<accession>A0ABD0PHF6</accession>
<feature type="non-terminal residue" evidence="2">
    <location>
        <position position="90"/>
    </location>
</feature>
<reference evidence="2 3" key="1">
    <citation type="submission" date="2024-05" db="EMBL/GenBank/DDBJ databases">
        <title>Genome sequencing and assembly of Indian major carp, Cirrhinus mrigala (Hamilton, 1822).</title>
        <authorList>
            <person name="Mohindra V."/>
            <person name="Chowdhury L.M."/>
            <person name="Lal K."/>
            <person name="Jena J.K."/>
        </authorList>
    </citation>
    <scope>NUCLEOTIDE SEQUENCE [LARGE SCALE GENOMIC DNA]</scope>
    <source>
        <strain evidence="2">CM1030</strain>
        <tissue evidence="2">Blood</tissue>
    </source>
</reference>
<feature type="region of interest" description="Disordered" evidence="1">
    <location>
        <begin position="1"/>
        <end position="27"/>
    </location>
</feature>
<proteinExistence type="predicted"/>
<comment type="caution">
    <text evidence="2">The sequence shown here is derived from an EMBL/GenBank/DDBJ whole genome shotgun (WGS) entry which is preliminary data.</text>
</comment>
<dbReference type="Proteomes" id="UP001529510">
    <property type="component" value="Unassembled WGS sequence"/>
</dbReference>
<gene>
    <name evidence="2" type="ORF">M9458_033422</name>
</gene>
<protein>
    <submittedName>
        <fullName evidence="2">Uncharacterized protein</fullName>
    </submittedName>
</protein>
<name>A0ABD0PHF6_CIRMR</name>
<organism evidence="2 3">
    <name type="scientific">Cirrhinus mrigala</name>
    <name type="common">Mrigala</name>
    <dbReference type="NCBI Taxonomy" id="683832"/>
    <lineage>
        <taxon>Eukaryota</taxon>
        <taxon>Metazoa</taxon>
        <taxon>Chordata</taxon>
        <taxon>Craniata</taxon>
        <taxon>Vertebrata</taxon>
        <taxon>Euteleostomi</taxon>
        <taxon>Actinopterygii</taxon>
        <taxon>Neopterygii</taxon>
        <taxon>Teleostei</taxon>
        <taxon>Ostariophysi</taxon>
        <taxon>Cypriniformes</taxon>
        <taxon>Cyprinidae</taxon>
        <taxon>Labeoninae</taxon>
        <taxon>Labeonini</taxon>
        <taxon>Cirrhinus</taxon>
    </lineage>
</organism>
<dbReference type="AlphaFoldDB" id="A0ABD0PHF6"/>
<keyword evidence="3" id="KW-1185">Reference proteome</keyword>
<sequence length="90" mass="9850">VCEFVTEDQTAKTTKENEHRKPRCSEPSHELLNALKAAFQPTPVLPSASGSPMAMPATFAGKAAECNGFLLQINLFIQMQPQMFPSENAK</sequence>
<feature type="compositionally biased region" description="Basic and acidic residues" evidence="1">
    <location>
        <begin position="9"/>
        <end position="27"/>
    </location>
</feature>
<evidence type="ECO:0000313" key="2">
    <source>
        <dbReference type="EMBL" id="KAL0173111.1"/>
    </source>
</evidence>
<feature type="non-terminal residue" evidence="2">
    <location>
        <position position="1"/>
    </location>
</feature>
<evidence type="ECO:0000313" key="3">
    <source>
        <dbReference type="Proteomes" id="UP001529510"/>
    </source>
</evidence>